<sequence>MAELLIGNKNMNLSLKLKLFTSILIGLCFSVSIAELERFEHPAKADGSLSVLVVGDWGRKGNYNQSQVALQMGKAGEKLDIDFVISTGDNFYEDGLTGVDDPAFEESFSNIYTAPSLQKQWYTVLGNHDYRGDVLAQINPILTKKDRRWLCLRSYILNAEIVEFFFVDTTPFRDKYFTETDHTYDWRGVLPRKEYLSNLLKDVDSALSESSARWKIVVGHHTMRSAGQHGNTVELVAKLLPILQANNVDLYINGHDHCLQHISSPDSPLQFLTSGGGSKAWRGDVSWWDPKEMKLYYDGQGFMTLQITLNEIDVVFYDIIGNVLHKWSVTKQVYAAE</sequence>
<keyword evidence="2" id="KW-1185">Reference proteome</keyword>
<comment type="caution">
    <text evidence="1">The sequence shown here is derived from an EMBL/GenBank/DDBJ whole genome shotgun (WGS) entry which is preliminary data.</text>
</comment>
<organism evidence="1 2">
    <name type="scientific">Camellia lanceoleosa</name>
    <dbReference type="NCBI Taxonomy" id="1840588"/>
    <lineage>
        <taxon>Eukaryota</taxon>
        <taxon>Viridiplantae</taxon>
        <taxon>Streptophyta</taxon>
        <taxon>Embryophyta</taxon>
        <taxon>Tracheophyta</taxon>
        <taxon>Spermatophyta</taxon>
        <taxon>Magnoliopsida</taxon>
        <taxon>eudicotyledons</taxon>
        <taxon>Gunneridae</taxon>
        <taxon>Pentapetalae</taxon>
        <taxon>asterids</taxon>
        <taxon>Ericales</taxon>
        <taxon>Theaceae</taxon>
        <taxon>Camellia</taxon>
    </lineage>
</organism>
<proteinExistence type="predicted"/>
<name>A0ACC0IFS0_9ERIC</name>
<evidence type="ECO:0000313" key="1">
    <source>
        <dbReference type="EMBL" id="KAI8024325.1"/>
    </source>
</evidence>
<evidence type="ECO:0000313" key="2">
    <source>
        <dbReference type="Proteomes" id="UP001060215"/>
    </source>
</evidence>
<accession>A0ACC0IFS0</accession>
<reference evidence="1 2" key="1">
    <citation type="journal article" date="2022" name="Plant J.">
        <title>Chromosome-level genome of Camellia lanceoleosa provides a valuable resource for understanding genome evolution and self-incompatibility.</title>
        <authorList>
            <person name="Gong W."/>
            <person name="Xiao S."/>
            <person name="Wang L."/>
            <person name="Liao Z."/>
            <person name="Chang Y."/>
            <person name="Mo W."/>
            <person name="Hu G."/>
            <person name="Li W."/>
            <person name="Zhao G."/>
            <person name="Zhu H."/>
            <person name="Hu X."/>
            <person name="Ji K."/>
            <person name="Xiang X."/>
            <person name="Song Q."/>
            <person name="Yuan D."/>
            <person name="Jin S."/>
            <person name="Zhang L."/>
        </authorList>
    </citation>
    <scope>NUCLEOTIDE SEQUENCE [LARGE SCALE GENOMIC DNA]</scope>
    <source>
        <strain evidence="1">SQ_2022a</strain>
    </source>
</reference>
<gene>
    <name evidence="1" type="ORF">LOK49_LG03G01071</name>
</gene>
<dbReference type="Proteomes" id="UP001060215">
    <property type="component" value="Chromosome 6"/>
</dbReference>
<dbReference type="EMBL" id="CM045763">
    <property type="protein sequence ID" value="KAI8024325.1"/>
    <property type="molecule type" value="Genomic_DNA"/>
</dbReference>
<protein>
    <submittedName>
        <fullName evidence="1">Purple acid phosphatase 3</fullName>
    </submittedName>
</protein>